<evidence type="ECO:0000313" key="1">
    <source>
        <dbReference type="EMBL" id="CAL1394625.1"/>
    </source>
</evidence>
<protein>
    <submittedName>
        <fullName evidence="1">Uncharacterized protein</fullName>
    </submittedName>
</protein>
<dbReference type="PANTHER" id="PTHR46250:SF15">
    <property type="entry name" value="OS01G0523800 PROTEIN"/>
    <property type="match status" value="1"/>
</dbReference>
<sequence length="242" mass="27277">MTKKRNQQVMNDGEELQPAEPNFMWTKALNSLLIQCMVELTQRHQVQNGSFKNDSFIELERMIEERAPGCGVKVEPAIHCRHKKLKKDFHAVHLLSNQSGCGCNVATSTPTLDDDVFANFVKVHPNCKNLNKKSLPHYDDLLKVFGKFGPANGRKTQADELCGLKPVTSKALDALGTILVEREEDVGKEAALMLEIGKIAGLERGQVLDAAMVVVENDRKTRLFFALDNEEDRRYFIQNLLR</sequence>
<gene>
    <name evidence="1" type="ORF">LTRI10_LOCUS35117</name>
</gene>
<dbReference type="PANTHER" id="PTHR46250">
    <property type="entry name" value="MYB/SANT-LIKE DNA-BINDING DOMAIN PROTEIN-RELATED"/>
    <property type="match status" value="1"/>
</dbReference>
<accession>A0AAV2FAV6</accession>
<name>A0AAV2FAV6_9ROSI</name>
<keyword evidence="2" id="KW-1185">Reference proteome</keyword>
<dbReference type="EMBL" id="OZ034819">
    <property type="protein sequence ID" value="CAL1394625.1"/>
    <property type="molecule type" value="Genomic_DNA"/>
</dbReference>
<dbReference type="AlphaFoldDB" id="A0AAV2FAV6"/>
<reference evidence="1 2" key="1">
    <citation type="submission" date="2024-04" db="EMBL/GenBank/DDBJ databases">
        <authorList>
            <person name="Fracassetti M."/>
        </authorList>
    </citation>
    <scope>NUCLEOTIDE SEQUENCE [LARGE SCALE GENOMIC DNA]</scope>
</reference>
<organism evidence="1 2">
    <name type="scientific">Linum trigynum</name>
    <dbReference type="NCBI Taxonomy" id="586398"/>
    <lineage>
        <taxon>Eukaryota</taxon>
        <taxon>Viridiplantae</taxon>
        <taxon>Streptophyta</taxon>
        <taxon>Embryophyta</taxon>
        <taxon>Tracheophyta</taxon>
        <taxon>Spermatophyta</taxon>
        <taxon>Magnoliopsida</taxon>
        <taxon>eudicotyledons</taxon>
        <taxon>Gunneridae</taxon>
        <taxon>Pentapetalae</taxon>
        <taxon>rosids</taxon>
        <taxon>fabids</taxon>
        <taxon>Malpighiales</taxon>
        <taxon>Linaceae</taxon>
        <taxon>Linum</taxon>
    </lineage>
</organism>
<dbReference type="Proteomes" id="UP001497516">
    <property type="component" value="Chromosome 6"/>
</dbReference>
<evidence type="ECO:0000313" key="2">
    <source>
        <dbReference type="Proteomes" id="UP001497516"/>
    </source>
</evidence>
<proteinExistence type="predicted"/>